<evidence type="ECO:0000313" key="2">
    <source>
        <dbReference type="Proteomes" id="UP000554342"/>
    </source>
</evidence>
<dbReference type="GO" id="GO:0016740">
    <property type="term" value="F:transferase activity"/>
    <property type="evidence" value="ECO:0007669"/>
    <property type="project" value="UniProtKB-KW"/>
</dbReference>
<dbReference type="InterPro" id="IPR002060">
    <property type="entry name" value="Squ/phyt_synthse"/>
</dbReference>
<dbReference type="InterPro" id="IPR008949">
    <property type="entry name" value="Isoprenoid_synthase_dom_sf"/>
</dbReference>
<gene>
    <name evidence="1" type="ORF">FHR23_001873</name>
</gene>
<dbReference type="EMBL" id="JACIJI010000002">
    <property type="protein sequence ID" value="MBB5718950.1"/>
    <property type="molecule type" value="Genomic_DNA"/>
</dbReference>
<keyword evidence="2" id="KW-1185">Reference proteome</keyword>
<keyword evidence="1" id="KW-0808">Transferase</keyword>
<sequence>MVNAAETNEGAEKAGPEHPERTLILSYARAGDRDGMAVLLELDDLLGNILRSTSEPMLGQMRLTWWRDSLNAIDEGKVAAVPLLQQLAARFDTIGAAAATLAPVAEGWAVLLEEDALPDEALGRYASGRGGALFRSAAILMGRGDFPALEEAGQGWALADLSRNVRDASIADPARNMAQPLLDRALAQRWPRPLRALGAMAHLARLDLAAGSGSVHYGAPHRVWRALRHRITGR</sequence>
<dbReference type="EC" id="2.5.1.32" evidence="1"/>
<proteinExistence type="predicted"/>
<organism evidence="1 2">
    <name type="scientific">Stakelama sediminis</name>
    <dbReference type="NCBI Taxonomy" id="463200"/>
    <lineage>
        <taxon>Bacteria</taxon>
        <taxon>Pseudomonadati</taxon>
        <taxon>Pseudomonadota</taxon>
        <taxon>Alphaproteobacteria</taxon>
        <taxon>Sphingomonadales</taxon>
        <taxon>Sphingomonadaceae</taxon>
        <taxon>Stakelama</taxon>
    </lineage>
</organism>
<comment type="caution">
    <text evidence="1">The sequence shown here is derived from an EMBL/GenBank/DDBJ whole genome shotgun (WGS) entry which is preliminary data.</text>
</comment>
<reference evidence="1 2" key="1">
    <citation type="submission" date="2020-08" db="EMBL/GenBank/DDBJ databases">
        <title>Genomic Encyclopedia of Type Strains, Phase IV (KMG-IV): sequencing the most valuable type-strain genomes for metagenomic binning, comparative biology and taxonomic classification.</title>
        <authorList>
            <person name="Goeker M."/>
        </authorList>
    </citation>
    <scope>NUCLEOTIDE SEQUENCE [LARGE SCALE GENOMIC DNA]</scope>
    <source>
        <strain evidence="1 2">DSM 27203</strain>
    </source>
</reference>
<dbReference type="Proteomes" id="UP000554342">
    <property type="component" value="Unassembled WGS sequence"/>
</dbReference>
<dbReference type="RefSeq" id="WP_184003108.1">
    <property type="nucleotide sequence ID" value="NZ_BAABIF010000013.1"/>
</dbReference>
<protein>
    <submittedName>
        <fullName evidence="1">Phytoene synthase</fullName>
        <ecNumber evidence="1">2.5.1.32</ecNumber>
    </submittedName>
</protein>
<accession>A0A840YZL3</accession>
<dbReference type="SUPFAM" id="SSF48576">
    <property type="entry name" value="Terpenoid synthases"/>
    <property type="match status" value="1"/>
</dbReference>
<name>A0A840YZL3_9SPHN</name>
<dbReference type="Pfam" id="PF00494">
    <property type="entry name" value="SQS_PSY"/>
    <property type="match status" value="1"/>
</dbReference>
<evidence type="ECO:0000313" key="1">
    <source>
        <dbReference type="EMBL" id="MBB5718950.1"/>
    </source>
</evidence>
<dbReference type="AlphaFoldDB" id="A0A840YZL3"/>